<feature type="compositionally biased region" description="Low complexity" evidence="1">
    <location>
        <begin position="13"/>
        <end position="25"/>
    </location>
</feature>
<dbReference type="PATRIC" id="fig|1391654.3.peg.3361"/>
<dbReference type="Proteomes" id="UP000064967">
    <property type="component" value="Chromosome"/>
</dbReference>
<dbReference type="SUPFAM" id="SSF53474">
    <property type="entry name" value="alpha/beta-Hydrolases"/>
    <property type="match status" value="1"/>
</dbReference>
<dbReference type="KEGG" id="llu:AKJ09_03323"/>
<sequence>MLAPSIALAPGCSSSDEASSSSPTTSFDLEAKFDAEGAFFDFPYPSDLRLTAEGTPDVSAFPNPGVAILDGLKKGAMDRKGFPVVPAGYFRFNAQLAARDPEVLVQGGAKAPILLVDVDPASPERGKTFPVVAATPNADPYVPDYLLAVAARPGIVLTPNRKYAFVVTRAVGLQAGGEPKTPDALAALARGETPKTANGDKLSALYAPLWETLDKIGVARTDVANATVFTTGDVVAETAALGDKVLAQYTPALTDLALEADPANKLPELCHVRAKIVLPQFQKGTPIYSTEGLFEMGADGLPKKQRDESVPVSIAIPRTPMPAGGYPLVIYFHGSGGVSRQVIDGGDDADPGDRYPGPNLAKRGIASAGAALPISPERVPGASDIDYLNINNLIAMRDTFRQGILESRLVLAALEKLSIPPSMLEGCAGPTLPAGETAYHFTDKPHAQGQSMGGMYTNLVSAVEPRIKLSVPTGAGGFWVYFILKTSTVPGAAGLVALLMKTPEQLTFVHPALHIAETALEAIDPMVSAIRVARRPLPGHPARPIYEPAGLNDSYFPTPVYDAMDLSYGHPRVGDEIWPTMRDAQKLVGLDTPLSYPVKANLTSENGQTYTGAIVQYDPGPGNDGHAIYRQKPVVQHQYACFHSTFLETGTATIVAPVDDRDAPCNP</sequence>
<dbReference type="STRING" id="1391654.AKJ09_03323"/>
<dbReference type="EMBL" id="CP012333">
    <property type="protein sequence ID" value="AKU96659.1"/>
    <property type="molecule type" value="Genomic_DNA"/>
</dbReference>
<dbReference type="AlphaFoldDB" id="A0A0K1PU53"/>
<evidence type="ECO:0000313" key="3">
    <source>
        <dbReference type="Proteomes" id="UP000064967"/>
    </source>
</evidence>
<protein>
    <submittedName>
        <fullName evidence="2">Uncharacterized protein</fullName>
    </submittedName>
</protein>
<dbReference type="InterPro" id="IPR029058">
    <property type="entry name" value="AB_hydrolase_fold"/>
</dbReference>
<organism evidence="2 3">
    <name type="scientific">Labilithrix luteola</name>
    <dbReference type="NCBI Taxonomy" id="1391654"/>
    <lineage>
        <taxon>Bacteria</taxon>
        <taxon>Pseudomonadati</taxon>
        <taxon>Myxococcota</taxon>
        <taxon>Polyangia</taxon>
        <taxon>Polyangiales</taxon>
        <taxon>Labilitrichaceae</taxon>
        <taxon>Labilithrix</taxon>
    </lineage>
</organism>
<feature type="region of interest" description="Disordered" evidence="1">
    <location>
        <begin position="1"/>
        <end position="25"/>
    </location>
</feature>
<reference evidence="2 3" key="1">
    <citation type="submission" date="2015-08" db="EMBL/GenBank/DDBJ databases">
        <authorList>
            <person name="Babu N.S."/>
            <person name="Beckwith C.J."/>
            <person name="Beseler K.G."/>
            <person name="Brison A."/>
            <person name="Carone J.V."/>
            <person name="Caskin T.P."/>
            <person name="Diamond M."/>
            <person name="Durham M.E."/>
            <person name="Foxe J.M."/>
            <person name="Go M."/>
            <person name="Henderson B.A."/>
            <person name="Jones I.B."/>
            <person name="McGettigan J.A."/>
            <person name="Micheletti S.J."/>
            <person name="Nasrallah M.E."/>
            <person name="Ortiz D."/>
            <person name="Piller C.R."/>
            <person name="Privatt S.R."/>
            <person name="Schneider S.L."/>
            <person name="Sharp S."/>
            <person name="Smith T.C."/>
            <person name="Stanton J.D."/>
            <person name="Ullery H.E."/>
            <person name="Wilson R.J."/>
            <person name="Serrano M.G."/>
            <person name="Buck G."/>
            <person name="Lee V."/>
            <person name="Wang Y."/>
            <person name="Carvalho R."/>
            <person name="Voegtly L."/>
            <person name="Shi R."/>
            <person name="Duckworth R."/>
            <person name="Johnson A."/>
            <person name="Loviza R."/>
            <person name="Walstead R."/>
            <person name="Shah Z."/>
            <person name="Kiflezghi M."/>
            <person name="Wade K."/>
            <person name="Ball S.L."/>
            <person name="Bradley K.W."/>
            <person name="Asai D.J."/>
            <person name="Bowman C.A."/>
            <person name="Russell D.A."/>
            <person name="Pope W.H."/>
            <person name="Jacobs-Sera D."/>
            <person name="Hendrix R.W."/>
            <person name="Hatfull G.F."/>
        </authorList>
    </citation>
    <scope>NUCLEOTIDE SEQUENCE [LARGE SCALE GENOMIC DNA]</scope>
    <source>
        <strain evidence="2 3">DSM 27648</strain>
    </source>
</reference>
<dbReference type="Gene3D" id="3.40.50.1820">
    <property type="entry name" value="alpha/beta hydrolase"/>
    <property type="match status" value="1"/>
</dbReference>
<keyword evidence="3" id="KW-1185">Reference proteome</keyword>
<evidence type="ECO:0000256" key="1">
    <source>
        <dbReference type="SAM" id="MobiDB-lite"/>
    </source>
</evidence>
<proteinExistence type="predicted"/>
<name>A0A0K1PU53_9BACT</name>
<accession>A0A0K1PU53</accession>
<evidence type="ECO:0000313" key="2">
    <source>
        <dbReference type="EMBL" id="AKU96659.1"/>
    </source>
</evidence>
<gene>
    <name evidence="2" type="ORF">AKJ09_03323</name>
</gene>